<feature type="binding site" evidence="5">
    <location>
        <position position="85"/>
    </location>
    <ligand>
        <name>FAD</name>
        <dbReference type="ChEBI" id="CHEBI:57692"/>
    </ligand>
</feature>
<dbReference type="Gene3D" id="3.30.560.10">
    <property type="entry name" value="Glucose Oxidase, domain 3"/>
    <property type="match status" value="1"/>
</dbReference>
<evidence type="ECO:0000256" key="6">
    <source>
        <dbReference type="RuleBase" id="RU003968"/>
    </source>
</evidence>
<comment type="similarity">
    <text evidence="2 6">Belongs to the GMC oxidoreductase family.</text>
</comment>
<evidence type="ECO:0000313" key="8">
    <source>
        <dbReference type="EMBL" id="PVY68271.1"/>
    </source>
</evidence>
<reference evidence="8 9" key="1">
    <citation type="submission" date="2018-04" db="EMBL/GenBank/DDBJ databases">
        <title>Genomic Encyclopedia of Type Strains, Phase IV (KMG-IV): sequencing the most valuable type-strain genomes for metagenomic binning, comparative biology and taxonomic classification.</title>
        <authorList>
            <person name="Goeker M."/>
        </authorList>
    </citation>
    <scope>NUCLEOTIDE SEQUENCE [LARGE SCALE GENOMIC DNA]</scope>
    <source>
        <strain evidence="8 9">DSM 10065</strain>
    </source>
</reference>
<comment type="caution">
    <text evidence="8">The sequence shown here is derived from an EMBL/GenBank/DDBJ whole genome shotgun (WGS) entry which is preliminary data.</text>
</comment>
<dbReference type="PANTHER" id="PTHR11552:SF147">
    <property type="entry name" value="CHOLINE DEHYDROGENASE, MITOCHONDRIAL"/>
    <property type="match status" value="1"/>
</dbReference>
<dbReference type="GO" id="GO:0008812">
    <property type="term" value="F:choline dehydrogenase activity"/>
    <property type="evidence" value="ECO:0007669"/>
    <property type="project" value="TreeGrafter"/>
</dbReference>
<evidence type="ECO:0000256" key="5">
    <source>
        <dbReference type="PIRSR" id="PIRSR000137-2"/>
    </source>
</evidence>
<dbReference type="NCBIfam" id="NF002550">
    <property type="entry name" value="PRK02106.1"/>
    <property type="match status" value="1"/>
</dbReference>
<dbReference type="PIRSF" id="PIRSF000137">
    <property type="entry name" value="Alcohol_oxidase"/>
    <property type="match status" value="1"/>
</dbReference>
<evidence type="ECO:0000256" key="2">
    <source>
        <dbReference type="ARBA" id="ARBA00010790"/>
    </source>
</evidence>
<dbReference type="PANTHER" id="PTHR11552">
    <property type="entry name" value="GLUCOSE-METHANOL-CHOLINE GMC OXIDOREDUCTASE"/>
    <property type="match status" value="1"/>
</dbReference>
<evidence type="ECO:0000313" key="9">
    <source>
        <dbReference type="Proteomes" id="UP000246145"/>
    </source>
</evidence>
<dbReference type="GO" id="GO:0050660">
    <property type="term" value="F:flavin adenine dinucleotide binding"/>
    <property type="evidence" value="ECO:0007669"/>
    <property type="project" value="InterPro"/>
</dbReference>
<dbReference type="InterPro" id="IPR000172">
    <property type="entry name" value="GMC_OxRdtase_N"/>
</dbReference>
<name>A0A2U1CR48_9BURK</name>
<dbReference type="GO" id="GO:0019285">
    <property type="term" value="P:glycine betaine biosynthetic process from choline"/>
    <property type="evidence" value="ECO:0007669"/>
    <property type="project" value="TreeGrafter"/>
</dbReference>
<dbReference type="Pfam" id="PF05199">
    <property type="entry name" value="GMC_oxred_C"/>
    <property type="match status" value="1"/>
</dbReference>
<dbReference type="AlphaFoldDB" id="A0A2U1CR48"/>
<dbReference type="PROSITE" id="PS00623">
    <property type="entry name" value="GMC_OXRED_1"/>
    <property type="match status" value="1"/>
</dbReference>
<dbReference type="OrthoDB" id="9785276at2"/>
<sequence>MSRSEAYEYIIIGAGSAGSTLANRLSEGGASVLVIEAGGSDRSPLISVPLGWGRIFPRRLFDWGYFAEPEKNLDGRRIECARGKVLGGSSSINVMAYVRGHSADYDRWAASGLAGWGYRDVLPYFKRSEDWAGGEDAYRGSGGPLTTVPSNYVDPLADAFLEAGETAGHGVTQDYNGARNEGVCRLQWTIRKGRRCSASVAYLRPALTRRNVTLKTRSLVHRVILEGKRAVGVEYSDGKEMKIARTTGEVILSGGVINSPQLLNLSGIGDPEELARHGIVCHHALKGVGKNLQDHLSVGVEYGRNGDGPFVDRLRYDAIAMAMAQAFFFGTGFATEIPGPISGFLKTDTSLVQPDIQLLVTFIPSESRPWFPGVRPRPCDAFMCRPVMLHPESRGEIKLRSSDPRDAPEIYQNFLSEPRDWETMRRGIEMTRDLVAQKSLDPFRGSEIQPGTAVRSKSEIDEYIRRTAWTAHHPLGTCRMGAIDDDMAVVDTELRVRGILGLRVVDASVMPDMVGGNINAPVIMIAERAADLIRGMAQKTNLSMNVRSDELGEKEAHHAG</sequence>
<keyword evidence="4 5" id="KW-0274">FAD</keyword>
<evidence type="ECO:0000256" key="4">
    <source>
        <dbReference type="ARBA" id="ARBA00022827"/>
    </source>
</evidence>
<organism evidence="8 9">
    <name type="scientific">Pusillimonas noertemannii</name>
    <dbReference type="NCBI Taxonomy" id="305977"/>
    <lineage>
        <taxon>Bacteria</taxon>
        <taxon>Pseudomonadati</taxon>
        <taxon>Pseudomonadota</taxon>
        <taxon>Betaproteobacteria</taxon>
        <taxon>Burkholderiales</taxon>
        <taxon>Alcaligenaceae</taxon>
        <taxon>Pusillimonas</taxon>
    </lineage>
</organism>
<feature type="binding site" evidence="5">
    <location>
        <position position="220"/>
    </location>
    <ligand>
        <name>FAD</name>
        <dbReference type="ChEBI" id="CHEBI:57692"/>
    </ligand>
</feature>
<dbReference type="InterPro" id="IPR012132">
    <property type="entry name" value="GMC_OxRdtase"/>
</dbReference>
<evidence type="ECO:0000259" key="7">
    <source>
        <dbReference type="PROSITE" id="PS00623"/>
    </source>
</evidence>
<proteinExistence type="inferred from homology"/>
<keyword evidence="3 6" id="KW-0285">Flavoprotein</keyword>
<keyword evidence="9" id="KW-1185">Reference proteome</keyword>
<dbReference type="EMBL" id="QEKO01000001">
    <property type="protein sequence ID" value="PVY68271.1"/>
    <property type="molecule type" value="Genomic_DNA"/>
</dbReference>
<dbReference type="SUPFAM" id="SSF54373">
    <property type="entry name" value="FAD-linked reductases, C-terminal domain"/>
    <property type="match status" value="1"/>
</dbReference>
<evidence type="ECO:0000256" key="1">
    <source>
        <dbReference type="ARBA" id="ARBA00001974"/>
    </source>
</evidence>
<feature type="domain" description="Glucose-methanol-choline oxidoreductase N-terminal" evidence="7">
    <location>
        <begin position="83"/>
        <end position="106"/>
    </location>
</feature>
<dbReference type="Pfam" id="PF00732">
    <property type="entry name" value="GMC_oxred_N"/>
    <property type="match status" value="1"/>
</dbReference>
<dbReference type="RefSeq" id="WP_116517465.1">
    <property type="nucleotide sequence ID" value="NZ_JACCEX010000001.1"/>
</dbReference>
<dbReference type="GO" id="GO:0016020">
    <property type="term" value="C:membrane"/>
    <property type="evidence" value="ECO:0007669"/>
    <property type="project" value="TreeGrafter"/>
</dbReference>
<protein>
    <submittedName>
        <fullName evidence="8">Choline dehydrogenase/4-pyridoxate dehydrogenase</fullName>
    </submittedName>
</protein>
<comment type="cofactor">
    <cofactor evidence="1 5">
        <name>FAD</name>
        <dbReference type="ChEBI" id="CHEBI:57692"/>
    </cofactor>
</comment>
<dbReference type="SUPFAM" id="SSF51905">
    <property type="entry name" value="FAD/NAD(P)-binding domain"/>
    <property type="match status" value="1"/>
</dbReference>
<dbReference type="Proteomes" id="UP000246145">
    <property type="component" value="Unassembled WGS sequence"/>
</dbReference>
<accession>A0A2U1CR48</accession>
<evidence type="ECO:0000256" key="3">
    <source>
        <dbReference type="ARBA" id="ARBA00022630"/>
    </source>
</evidence>
<gene>
    <name evidence="8" type="ORF">C7440_0664</name>
</gene>
<dbReference type="InterPro" id="IPR036188">
    <property type="entry name" value="FAD/NAD-bd_sf"/>
</dbReference>
<dbReference type="Gene3D" id="3.50.50.60">
    <property type="entry name" value="FAD/NAD(P)-binding domain"/>
    <property type="match status" value="1"/>
</dbReference>
<dbReference type="InterPro" id="IPR007867">
    <property type="entry name" value="GMC_OxRtase_C"/>
</dbReference>